<evidence type="ECO:0000313" key="2">
    <source>
        <dbReference type="EMBL" id="GMN20946.1"/>
    </source>
</evidence>
<comment type="caution">
    <text evidence="2">The sequence shown here is derived from an EMBL/GenBank/DDBJ whole genome shotgun (WGS) entry which is preliminary data.</text>
</comment>
<name>A0AA87ZAC5_FICCA</name>
<dbReference type="Proteomes" id="UP001187192">
    <property type="component" value="Unassembled WGS sequence"/>
</dbReference>
<evidence type="ECO:0000256" key="1">
    <source>
        <dbReference type="SAM" id="MobiDB-lite"/>
    </source>
</evidence>
<sequence>MELDFKNCTGNREFLYRISGNSAEKEYSTRQCPDGIQLDIGHSKRKQGKYNSAYSIGFVVYTCLTCTRRVVTELVSERFPAVQFHSQPPSPPSLYDDMDPAHVDEDRDAVTSFYESHPLIFDGTRRTVSIAVWLYDMELIFRICHIEARLQVSLASRCFAADARLWWMTLGEREMSSRTWAHFRMIVIARYGPVLDEGADAPYRDPEIYRDMYHERYYGFVTGWHAYPQESMGHYCRRFQEAMLPHIPQDIPSPGMQALVILRNGLPPQIRQHTPMPTPDMTVGHMTEYILDAEIIAHAMQADAYVVEPQVPVDDAGMGEPVYEPGPAFPEDPIPAIPVQEIPAQEAGIEVEADDQDDQDAATDMDAPEDPHEDPPIIDISSDDDDEDDDEEPEHEPGYGGWLDEGDEFEDDLEEILYDDGDWDTDSDFDASVITIEYID</sequence>
<gene>
    <name evidence="2" type="ORF">TIFTF001_043206</name>
</gene>
<reference evidence="2" key="1">
    <citation type="submission" date="2023-07" db="EMBL/GenBank/DDBJ databases">
        <title>draft genome sequence of fig (Ficus carica).</title>
        <authorList>
            <person name="Takahashi T."/>
            <person name="Nishimura K."/>
        </authorList>
    </citation>
    <scope>NUCLEOTIDE SEQUENCE</scope>
</reference>
<accession>A0AA87ZAC5</accession>
<feature type="compositionally biased region" description="Acidic residues" evidence="1">
    <location>
        <begin position="355"/>
        <end position="368"/>
    </location>
</feature>
<dbReference type="AlphaFoldDB" id="A0AA87ZAC5"/>
<dbReference type="EMBL" id="BTGU01002692">
    <property type="protein sequence ID" value="GMN20946.1"/>
    <property type="molecule type" value="Genomic_DNA"/>
</dbReference>
<keyword evidence="3" id="KW-1185">Reference proteome</keyword>
<protein>
    <submittedName>
        <fullName evidence="2">Uncharacterized protein</fullName>
    </submittedName>
</protein>
<feature type="region of interest" description="Disordered" evidence="1">
    <location>
        <begin position="355"/>
        <end position="410"/>
    </location>
</feature>
<organism evidence="2 3">
    <name type="scientific">Ficus carica</name>
    <name type="common">Common fig</name>
    <dbReference type="NCBI Taxonomy" id="3494"/>
    <lineage>
        <taxon>Eukaryota</taxon>
        <taxon>Viridiplantae</taxon>
        <taxon>Streptophyta</taxon>
        <taxon>Embryophyta</taxon>
        <taxon>Tracheophyta</taxon>
        <taxon>Spermatophyta</taxon>
        <taxon>Magnoliopsida</taxon>
        <taxon>eudicotyledons</taxon>
        <taxon>Gunneridae</taxon>
        <taxon>Pentapetalae</taxon>
        <taxon>rosids</taxon>
        <taxon>fabids</taxon>
        <taxon>Rosales</taxon>
        <taxon>Moraceae</taxon>
        <taxon>Ficeae</taxon>
        <taxon>Ficus</taxon>
    </lineage>
</organism>
<feature type="compositionally biased region" description="Acidic residues" evidence="1">
    <location>
        <begin position="381"/>
        <end position="394"/>
    </location>
</feature>
<proteinExistence type="predicted"/>
<evidence type="ECO:0000313" key="3">
    <source>
        <dbReference type="Proteomes" id="UP001187192"/>
    </source>
</evidence>